<gene>
    <name evidence="1" type="ORF">PHMEG_0004497</name>
</gene>
<keyword evidence="2" id="KW-1185">Reference proteome</keyword>
<accession>A0A225WTW8</accession>
<dbReference type="Gene3D" id="3.30.70.270">
    <property type="match status" value="1"/>
</dbReference>
<evidence type="ECO:0000313" key="1">
    <source>
        <dbReference type="EMBL" id="OWZ21031.1"/>
    </source>
</evidence>
<name>A0A225WTW8_9STRA</name>
<sequence length="85" mass="9951">MTDAKVYTPIRVPQGCSDADLHLQASVKRCFAKLLYKHLLIWIDDLLLYAEDVDTYRVKLGELFSLMNEFKFKLAHRNQAFFNDP</sequence>
<evidence type="ECO:0000313" key="2">
    <source>
        <dbReference type="Proteomes" id="UP000198211"/>
    </source>
</evidence>
<dbReference type="SUPFAM" id="SSF56672">
    <property type="entry name" value="DNA/RNA polymerases"/>
    <property type="match status" value="1"/>
</dbReference>
<dbReference type="EMBL" id="NBNE01000266">
    <property type="protein sequence ID" value="OWZ21031.1"/>
    <property type="molecule type" value="Genomic_DNA"/>
</dbReference>
<dbReference type="InterPro" id="IPR043502">
    <property type="entry name" value="DNA/RNA_pol_sf"/>
</dbReference>
<reference evidence="2" key="1">
    <citation type="submission" date="2017-03" db="EMBL/GenBank/DDBJ databases">
        <title>Phytopthora megakarya and P. palmivora, two closely related causual agents of cacao black pod achieved similar genome size and gene model numbers by different mechanisms.</title>
        <authorList>
            <person name="Ali S."/>
            <person name="Shao J."/>
            <person name="Larry D.J."/>
            <person name="Kronmiller B."/>
            <person name="Shen D."/>
            <person name="Strem M.D."/>
            <person name="Melnick R.L."/>
            <person name="Guiltinan M.J."/>
            <person name="Tyler B.M."/>
            <person name="Meinhardt L.W."/>
            <person name="Bailey B.A."/>
        </authorList>
    </citation>
    <scope>NUCLEOTIDE SEQUENCE [LARGE SCALE GENOMIC DNA]</scope>
    <source>
        <strain evidence="2">zdho120</strain>
    </source>
</reference>
<dbReference type="OrthoDB" id="125431at2759"/>
<dbReference type="InterPro" id="IPR043128">
    <property type="entry name" value="Rev_trsase/Diguanyl_cyclase"/>
</dbReference>
<comment type="caution">
    <text evidence="1">The sequence shown here is derived from an EMBL/GenBank/DDBJ whole genome shotgun (WGS) entry which is preliminary data.</text>
</comment>
<dbReference type="AlphaFoldDB" id="A0A225WTW8"/>
<organism evidence="1 2">
    <name type="scientific">Phytophthora megakarya</name>
    <dbReference type="NCBI Taxonomy" id="4795"/>
    <lineage>
        <taxon>Eukaryota</taxon>
        <taxon>Sar</taxon>
        <taxon>Stramenopiles</taxon>
        <taxon>Oomycota</taxon>
        <taxon>Peronosporomycetes</taxon>
        <taxon>Peronosporales</taxon>
        <taxon>Peronosporaceae</taxon>
        <taxon>Phytophthora</taxon>
    </lineage>
</organism>
<dbReference type="Proteomes" id="UP000198211">
    <property type="component" value="Unassembled WGS sequence"/>
</dbReference>
<protein>
    <submittedName>
        <fullName evidence="1">Retrovirus-related Pol Polyprotein from transposon 308</fullName>
    </submittedName>
</protein>
<proteinExistence type="predicted"/>